<dbReference type="RefSeq" id="WP_309531925.1">
    <property type="nucleotide sequence ID" value="NZ_CP133721.1"/>
</dbReference>
<sequence>MRYTIFILFCGFFCFSQEEEPSSENYFWSYEYYLPQKGIIAAKKCFIRAESSTKSTILDTLKIGDSIKIIDQSKNKLTLNNLNLPWLSVEYYKKGVLKKGFLWKGFVAIGNTSFKNLQFITCLSNKFKKKITDNGYTYDQTNFVFTIKTCDQNFTILSEKTFSHTVGENYTFTNTAIDHWGLKNISCIYRIAFNGEACGIPTEYSYFYWNGEKLEFLIEKYDVGDANAYYHTEEFIFPKEKGGLPDTIIKKIKDAENIDESLETSTFKVEEIIEYYSWNGSKIKLLKKVKKKPYFTKYE</sequence>
<gene>
    <name evidence="1" type="ORF">RF683_08805</name>
</gene>
<dbReference type="EMBL" id="CP133721">
    <property type="protein sequence ID" value="WMW77582.1"/>
    <property type="molecule type" value="Genomic_DNA"/>
</dbReference>
<name>A0ABY9R8K9_9FLAO</name>
<dbReference type="Proteomes" id="UP001180481">
    <property type="component" value="Chromosome"/>
</dbReference>
<organism evidence="1 2">
    <name type="scientific">Flavobacterium nakdongensis</name>
    <dbReference type="NCBI Taxonomy" id="3073563"/>
    <lineage>
        <taxon>Bacteria</taxon>
        <taxon>Pseudomonadati</taxon>
        <taxon>Bacteroidota</taxon>
        <taxon>Flavobacteriia</taxon>
        <taxon>Flavobacteriales</taxon>
        <taxon>Flavobacteriaceae</taxon>
        <taxon>Flavobacterium</taxon>
    </lineage>
</organism>
<protein>
    <recommendedName>
        <fullName evidence="3">SH3 domain-containing protein</fullName>
    </recommendedName>
</protein>
<dbReference type="Gene3D" id="2.30.30.40">
    <property type="entry name" value="SH3 Domains"/>
    <property type="match status" value="1"/>
</dbReference>
<proteinExistence type="predicted"/>
<accession>A0ABY9R8K9</accession>
<reference evidence="1" key="1">
    <citation type="submission" date="2023-09" db="EMBL/GenBank/DDBJ databases">
        <title>Flavobacterium sp. 20NA77.7 isolated from freshwater.</title>
        <authorList>
            <person name="Le V."/>
            <person name="Ko S.-R."/>
            <person name="Ahn C.-Y."/>
            <person name="Oh H.-M."/>
        </authorList>
    </citation>
    <scope>NUCLEOTIDE SEQUENCE</scope>
    <source>
        <strain evidence="1">20NA77.7</strain>
    </source>
</reference>
<evidence type="ECO:0008006" key="3">
    <source>
        <dbReference type="Google" id="ProtNLM"/>
    </source>
</evidence>
<keyword evidence="2" id="KW-1185">Reference proteome</keyword>
<evidence type="ECO:0000313" key="1">
    <source>
        <dbReference type="EMBL" id="WMW77582.1"/>
    </source>
</evidence>
<evidence type="ECO:0000313" key="2">
    <source>
        <dbReference type="Proteomes" id="UP001180481"/>
    </source>
</evidence>